<protein>
    <recommendedName>
        <fullName evidence="9">ATP-dependent Clp protease proteolytic subunit</fullName>
        <ecNumber evidence="8">3.4.21.92</ecNumber>
    </recommendedName>
</protein>
<evidence type="ECO:0000256" key="8">
    <source>
        <dbReference type="RuleBase" id="RU000549"/>
    </source>
</evidence>
<dbReference type="GO" id="GO:0004176">
    <property type="term" value="F:ATP-dependent peptidase activity"/>
    <property type="evidence" value="ECO:0007669"/>
    <property type="project" value="InterPro"/>
</dbReference>
<name>A0AAE0VLY4_9BIVA</name>
<dbReference type="InterPro" id="IPR018215">
    <property type="entry name" value="ClpP_Ser_AS"/>
</dbReference>
<dbReference type="GO" id="GO:0006515">
    <property type="term" value="P:protein quality control for misfolded or incompletely synthesized proteins"/>
    <property type="evidence" value="ECO:0007669"/>
    <property type="project" value="TreeGrafter"/>
</dbReference>
<dbReference type="Pfam" id="PF00574">
    <property type="entry name" value="CLP_protease"/>
    <property type="match status" value="1"/>
</dbReference>
<evidence type="ECO:0000313" key="11">
    <source>
        <dbReference type="Proteomes" id="UP001195483"/>
    </source>
</evidence>
<dbReference type="Proteomes" id="UP001195483">
    <property type="component" value="Unassembled WGS sequence"/>
</dbReference>
<dbReference type="InterPro" id="IPR029045">
    <property type="entry name" value="ClpP/crotonase-like_dom_sf"/>
</dbReference>
<dbReference type="PRINTS" id="PR00127">
    <property type="entry name" value="CLPPROTEASEP"/>
</dbReference>
<evidence type="ECO:0000256" key="1">
    <source>
        <dbReference type="ARBA" id="ARBA00007039"/>
    </source>
</evidence>
<evidence type="ECO:0000256" key="9">
    <source>
        <dbReference type="RuleBase" id="RU003567"/>
    </source>
</evidence>
<accession>A0AAE0VLY4</accession>
<evidence type="ECO:0000313" key="10">
    <source>
        <dbReference type="EMBL" id="KAK3582466.1"/>
    </source>
</evidence>
<keyword evidence="5 8" id="KW-0720">Serine protease</keyword>
<reference evidence="10" key="2">
    <citation type="journal article" date="2021" name="Genome Biol. Evol.">
        <title>Developing a high-quality reference genome for a parasitic bivalve with doubly uniparental inheritance (Bivalvia: Unionida).</title>
        <authorList>
            <person name="Smith C.H."/>
        </authorList>
    </citation>
    <scope>NUCLEOTIDE SEQUENCE</scope>
    <source>
        <strain evidence="10">CHS0354</strain>
        <tissue evidence="10">Mantle</tissue>
    </source>
</reference>
<dbReference type="GO" id="GO:0009368">
    <property type="term" value="C:endopeptidase Clp complex"/>
    <property type="evidence" value="ECO:0007669"/>
    <property type="project" value="TreeGrafter"/>
</dbReference>
<dbReference type="AlphaFoldDB" id="A0AAE0VLY4"/>
<dbReference type="PANTHER" id="PTHR10381:SF70">
    <property type="entry name" value="ATP-DEPENDENT CLP PROTEASE PROTEOLYTIC SUBUNIT"/>
    <property type="match status" value="1"/>
</dbReference>
<dbReference type="PROSITE" id="PS00382">
    <property type="entry name" value="CLP_PROTEASE_HIS"/>
    <property type="match status" value="1"/>
</dbReference>
<evidence type="ECO:0000256" key="5">
    <source>
        <dbReference type="ARBA" id="ARBA00022825"/>
    </source>
</evidence>
<dbReference type="PROSITE" id="PS00381">
    <property type="entry name" value="CLP_PROTEASE_SER"/>
    <property type="match status" value="1"/>
</dbReference>
<dbReference type="NCBIfam" id="NF009205">
    <property type="entry name" value="PRK12553.1"/>
    <property type="match status" value="1"/>
</dbReference>
<dbReference type="CDD" id="cd07017">
    <property type="entry name" value="S14_ClpP_2"/>
    <property type="match status" value="1"/>
</dbReference>
<reference evidence="10" key="1">
    <citation type="journal article" date="2021" name="Genome Biol. Evol.">
        <title>A High-Quality Reference Genome for a Parasitic Bivalve with Doubly Uniparental Inheritance (Bivalvia: Unionida).</title>
        <authorList>
            <person name="Smith C.H."/>
        </authorList>
    </citation>
    <scope>NUCLEOTIDE SEQUENCE</scope>
    <source>
        <strain evidence="10">CHS0354</strain>
    </source>
</reference>
<keyword evidence="11" id="KW-1185">Reference proteome</keyword>
<feature type="active site" evidence="7">
    <location>
        <position position="137"/>
    </location>
</feature>
<gene>
    <name evidence="10" type="ORF">CHS0354_024013</name>
</gene>
<feature type="active site" evidence="6">
    <location>
        <position position="112"/>
    </location>
</feature>
<evidence type="ECO:0000256" key="7">
    <source>
        <dbReference type="PROSITE-ProRule" id="PRU10086"/>
    </source>
</evidence>
<evidence type="ECO:0000256" key="4">
    <source>
        <dbReference type="ARBA" id="ARBA00022801"/>
    </source>
</evidence>
<reference evidence="10" key="3">
    <citation type="submission" date="2023-05" db="EMBL/GenBank/DDBJ databases">
        <authorList>
            <person name="Smith C.H."/>
        </authorList>
    </citation>
    <scope>NUCLEOTIDE SEQUENCE</scope>
    <source>
        <strain evidence="10">CHS0354</strain>
        <tissue evidence="10">Mantle</tissue>
    </source>
</reference>
<dbReference type="PANTHER" id="PTHR10381">
    <property type="entry name" value="ATP-DEPENDENT CLP PROTEASE PROTEOLYTIC SUBUNIT"/>
    <property type="match status" value="1"/>
</dbReference>
<evidence type="ECO:0000256" key="2">
    <source>
        <dbReference type="ARBA" id="ARBA00022490"/>
    </source>
</evidence>
<dbReference type="SUPFAM" id="SSF52096">
    <property type="entry name" value="ClpP/crotonase"/>
    <property type="match status" value="1"/>
</dbReference>
<dbReference type="HAMAP" id="MF_00444">
    <property type="entry name" value="ClpP"/>
    <property type="match status" value="1"/>
</dbReference>
<dbReference type="InterPro" id="IPR023562">
    <property type="entry name" value="ClpP/TepA"/>
</dbReference>
<dbReference type="NCBIfam" id="TIGR00493">
    <property type="entry name" value="clpP"/>
    <property type="match status" value="1"/>
</dbReference>
<dbReference type="GO" id="GO:0004252">
    <property type="term" value="F:serine-type endopeptidase activity"/>
    <property type="evidence" value="ECO:0007669"/>
    <property type="project" value="UniProtKB-EC"/>
</dbReference>
<evidence type="ECO:0000256" key="3">
    <source>
        <dbReference type="ARBA" id="ARBA00022670"/>
    </source>
</evidence>
<organism evidence="10 11">
    <name type="scientific">Potamilus streckersoni</name>
    <dbReference type="NCBI Taxonomy" id="2493646"/>
    <lineage>
        <taxon>Eukaryota</taxon>
        <taxon>Metazoa</taxon>
        <taxon>Spiralia</taxon>
        <taxon>Lophotrochozoa</taxon>
        <taxon>Mollusca</taxon>
        <taxon>Bivalvia</taxon>
        <taxon>Autobranchia</taxon>
        <taxon>Heteroconchia</taxon>
        <taxon>Palaeoheterodonta</taxon>
        <taxon>Unionida</taxon>
        <taxon>Unionoidea</taxon>
        <taxon>Unionidae</taxon>
        <taxon>Ambleminae</taxon>
        <taxon>Lampsilini</taxon>
        <taxon>Potamilus</taxon>
    </lineage>
</organism>
<evidence type="ECO:0000256" key="6">
    <source>
        <dbReference type="PROSITE-ProRule" id="PRU10085"/>
    </source>
</evidence>
<sequence length="219" mass="23697">MDNSIGSTFGGVQGNALIPMVIETSGRSERAFDIFSRLLRERIIFLGTPIDDYIASLIVAQLLFLESEDADRGISLYINSPGGHVTSGLGIYDTMQFIKPSISTVCIGMAASMGAFLLAAGENGKRAALPNSRVMIHQPSGGASGQETDILIQAREIEKTRKQLDTIFAKHTGQTVEKIRSDSERDNWMSATEAKAYGIVDNVYEKRPSTTKGSSSTDK</sequence>
<dbReference type="NCBIfam" id="NF001368">
    <property type="entry name" value="PRK00277.1"/>
    <property type="match status" value="1"/>
</dbReference>
<keyword evidence="4 8" id="KW-0378">Hydrolase</keyword>
<dbReference type="InterPro" id="IPR001907">
    <property type="entry name" value="ClpP"/>
</dbReference>
<dbReference type="InterPro" id="IPR033135">
    <property type="entry name" value="ClpP_His_AS"/>
</dbReference>
<comment type="caution">
    <text evidence="10">The sequence shown here is derived from an EMBL/GenBank/DDBJ whole genome shotgun (WGS) entry which is preliminary data.</text>
</comment>
<dbReference type="EC" id="3.4.21.92" evidence="8"/>
<dbReference type="GO" id="GO:0051117">
    <property type="term" value="F:ATPase binding"/>
    <property type="evidence" value="ECO:0007669"/>
    <property type="project" value="TreeGrafter"/>
</dbReference>
<dbReference type="Gene3D" id="3.90.226.10">
    <property type="entry name" value="2-enoyl-CoA Hydratase, Chain A, domain 1"/>
    <property type="match status" value="1"/>
</dbReference>
<keyword evidence="2" id="KW-0963">Cytoplasm</keyword>
<dbReference type="FunFam" id="3.90.226.10:FF:000001">
    <property type="entry name" value="ATP-dependent Clp protease proteolytic subunit"/>
    <property type="match status" value="1"/>
</dbReference>
<comment type="similarity">
    <text evidence="1 9">Belongs to the peptidase S14 family.</text>
</comment>
<keyword evidence="3 8" id="KW-0645">Protease</keyword>
<proteinExistence type="inferred from homology"/>
<dbReference type="EMBL" id="JAEAOA010001427">
    <property type="protein sequence ID" value="KAK3582466.1"/>
    <property type="molecule type" value="Genomic_DNA"/>
</dbReference>